<dbReference type="RefSeq" id="XP_064706972.1">
    <property type="nucleotide sequence ID" value="XM_064845427.1"/>
</dbReference>
<proteinExistence type="inferred from homology"/>
<dbReference type="InterPro" id="IPR036291">
    <property type="entry name" value="NAD(P)-bd_dom_sf"/>
</dbReference>
<dbReference type="InterPro" id="IPR020904">
    <property type="entry name" value="Sc_DH/Rdtase_CS"/>
</dbReference>
<comment type="caution">
    <text evidence="5">The sequence shown here is derived from an EMBL/GenBank/DDBJ whole genome shotgun (WGS) entry which is preliminary data.</text>
</comment>
<dbReference type="Proteomes" id="UP001358417">
    <property type="component" value="Unassembled WGS sequence"/>
</dbReference>
<dbReference type="PANTHER" id="PTHR44229">
    <property type="entry name" value="15-HYDROXYPROSTAGLANDIN DEHYDROGENASE [NAD(+)]"/>
    <property type="match status" value="1"/>
</dbReference>
<evidence type="ECO:0000256" key="1">
    <source>
        <dbReference type="ARBA" id="ARBA00006484"/>
    </source>
</evidence>
<dbReference type="AlphaFoldDB" id="A0AAV9NF44"/>
<dbReference type="EMBL" id="JAVRRD010000011">
    <property type="protein sequence ID" value="KAK5053847.1"/>
    <property type="molecule type" value="Genomic_DNA"/>
</dbReference>
<evidence type="ECO:0000256" key="4">
    <source>
        <dbReference type="RuleBase" id="RU000363"/>
    </source>
</evidence>
<evidence type="ECO:0000313" key="5">
    <source>
        <dbReference type="EMBL" id="KAK5053847.1"/>
    </source>
</evidence>
<evidence type="ECO:0000256" key="2">
    <source>
        <dbReference type="ARBA" id="ARBA00022857"/>
    </source>
</evidence>
<dbReference type="SUPFAM" id="SSF51735">
    <property type="entry name" value="NAD(P)-binding Rossmann-fold domains"/>
    <property type="match status" value="1"/>
</dbReference>
<dbReference type="PRINTS" id="PR00081">
    <property type="entry name" value="GDHRDH"/>
</dbReference>
<keyword evidence="3" id="KW-0560">Oxidoreductase</keyword>
<dbReference type="GeneID" id="89970025"/>
<organism evidence="5 6">
    <name type="scientific">Exophiala bonariae</name>
    <dbReference type="NCBI Taxonomy" id="1690606"/>
    <lineage>
        <taxon>Eukaryota</taxon>
        <taxon>Fungi</taxon>
        <taxon>Dikarya</taxon>
        <taxon>Ascomycota</taxon>
        <taxon>Pezizomycotina</taxon>
        <taxon>Eurotiomycetes</taxon>
        <taxon>Chaetothyriomycetidae</taxon>
        <taxon>Chaetothyriales</taxon>
        <taxon>Herpotrichiellaceae</taxon>
        <taxon>Exophiala</taxon>
    </lineage>
</organism>
<accession>A0AAV9NF44</accession>
<dbReference type="PANTHER" id="PTHR44229:SF4">
    <property type="entry name" value="15-HYDROXYPROSTAGLANDIN DEHYDROGENASE [NAD(+)]"/>
    <property type="match status" value="1"/>
</dbReference>
<dbReference type="Pfam" id="PF00106">
    <property type="entry name" value="adh_short"/>
    <property type="match status" value="1"/>
</dbReference>
<evidence type="ECO:0000313" key="6">
    <source>
        <dbReference type="Proteomes" id="UP001358417"/>
    </source>
</evidence>
<dbReference type="GO" id="GO:0016616">
    <property type="term" value="F:oxidoreductase activity, acting on the CH-OH group of donors, NAD or NADP as acceptor"/>
    <property type="evidence" value="ECO:0007669"/>
    <property type="project" value="TreeGrafter"/>
</dbReference>
<evidence type="ECO:0000256" key="3">
    <source>
        <dbReference type="ARBA" id="ARBA00023002"/>
    </source>
</evidence>
<reference evidence="5 6" key="1">
    <citation type="submission" date="2023-08" db="EMBL/GenBank/DDBJ databases">
        <title>Black Yeasts Isolated from many extreme environments.</title>
        <authorList>
            <person name="Coleine C."/>
            <person name="Stajich J.E."/>
            <person name="Selbmann L."/>
        </authorList>
    </citation>
    <scope>NUCLEOTIDE SEQUENCE [LARGE SCALE GENOMIC DNA]</scope>
    <source>
        <strain evidence="5 6">CCFEE 5792</strain>
    </source>
</reference>
<keyword evidence="6" id="KW-1185">Reference proteome</keyword>
<comment type="similarity">
    <text evidence="1 4">Belongs to the short-chain dehydrogenases/reductases (SDR) family.</text>
</comment>
<dbReference type="GO" id="GO:0005737">
    <property type="term" value="C:cytoplasm"/>
    <property type="evidence" value="ECO:0007669"/>
    <property type="project" value="TreeGrafter"/>
</dbReference>
<dbReference type="InterPro" id="IPR002347">
    <property type="entry name" value="SDR_fam"/>
</dbReference>
<name>A0AAV9NF44_9EURO</name>
<gene>
    <name evidence="5" type="ORF">LTR84_001809</name>
</gene>
<dbReference type="PRINTS" id="PR00080">
    <property type="entry name" value="SDRFAMILY"/>
</dbReference>
<keyword evidence="2" id="KW-0521">NADP</keyword>
<dbReference type="PROSITE" id="PS00061">
    <property type="entry name" value="ADH_SHORT"/>
    <property type="match status" value="1"/>
</dbReference>
<protein>
    <submittedName>
        <fullName evidence="5">Uncharacterized protein</fullName>
    </submittedName>
</protein>
<sequence>MADISIIVTGGASGIGLATVRKLAVKWPDVKTHISVLDINTQQGENIVQSLQHDFPSSNAASFSFHRCDVASWDSQATAFEDVVASQGRVDIVFANAGVAEKGAFMEPSEKPTKPNMLSCDINFYGVLYTVNLAMHYLNKNQISTRTGLRGSIICTASNSGLYPFPLEPMYAAAKHGVVGLVRSLGRRLISGKIQVNGLAPCVVETNIAPGVGQLDGIILTPVSTVVRAVEMLLDDSSITGQITEVSDDRVTFSPPPEYVDESTTKNYRILCALVEGATSS</sequence>
<dbReference type="Gene3D" id="3.40.50.720">
    <property type="entry name" value="NAD(P)-binding Rossmann-like Domain"/>
    <property type="match status" value="1"/>
</dbReference>